<keyword evidence="1 2" id="KW-0175">Coiled coil</keyword>
<feature type="coiled-coil region" evidence="2">
    <location>
        <begin position="339"/>
        <end position="373"/>
    </location>
</feature>
<accession>A0AAV2TYN5</accession>
<dbReference type="AlphaFoldDB" id="A0AAV2TYN5"/>
<dbReference type="Proteomes" id="UP001497525">
    <property type="component" value="Unassembled WGS sequence"/>
</dbReference>
<feature type="region of interest" description="Disordered" evidence="3">
    <location>
        <begin position="270"/>
        <end position="292"/>
    </location>
</feature>
<evidence type="ECO:0000256" key="2">
    <source>
        <dbReference type="SAM" id="Coils"/>
    </source>
</evidence>
<evidence type="ECO:0000256" key="1">
    <source>
        <dbReference type="ARBA" id="ARBA00023054"/>
    </source>
</evidence>
<evidence type="ECO:0000313" key="5">
    <source>
        <dbReference type="EMBL" id="CAL5141381.1"/>
    </source>
</evidence>
<sequence length="561" mass="65330">MPRPSSAQSEADEGSDMLLSEEYERLQNQLRTLQNERQKQTEETDVKMGKYNKEIAVLQRENEEIKSLLALASSEQNKKKDLKAIEVLKHHLAQQDAIQEQVEDIKRYNQRLDAEVKKYEKLIRSKQQERCAQVKFEKEAGDLKSELEKKIETMETNLHTKMSKFCGTLAYNEGTRDSIEKLRNERKIFVRLHRRLSEKLEDINKVKAKLTHQATVAYDQRDEAKNKRLALEEKNEKDKGAYEAELRDLQRTIDHNEQLHKFMATKADERTEWKQKAEERRQKYGSTGEIARAQQKKKIEQYEEAMDKLQQITEKHDVHGIIRVYQRKEDENFTNFNYVTELNNHIEDVREDIERIQLSMKECLKDNAHLEETKHKQMHSLEVKMNMDKKASDADKLRVAQIHKVLDEIKSQIKMLAVKLGCDISKIVEMLGGDGEEVTERNLMLYLNALEQRVDELLSIKCYASSKGLLDSERNDDSKTGMTLGLVEPTKLQTDLSLSLPSLNDEEDDTSEQPHGSVRPLTQAELMTRVTKEIQRQEVGFDQATTRSSNRTLAETKKIKK</sequence>
<feature type="compositionally biased region" description="Polar residues" evidence="3">
    <location>
        <begin position="543"/>
        <end position="553"/>
    </location>
</feature>
<feature type="region of interest" description="Disordered" evidence="3">
    <location>
        <begin position="501"/>
        <end position="523"/>
    </location>
</feature>
<organism evidence="5 6">
    <name type="scientific">Calicophoron daubneyi</name>
    <name type="common">Rumen fluke</name>
    <name type="synonym">Paramphistomum daubneyi</name>
    <dbReference type="NCBI Taxonomy" id="300641"/>
    <lineage>
        <taxon>Eukaryota</taxon>
        <taxon>Metazoa</taxon>
        <taxon>Spiralia</taxon>
        <taxon>Lophotrochozoa</taxon>
        <taxon>Platyhelminthes</taxon>
        <taxon>Trematoda</taxon>
        <taxon>Digenea</taxon>
        <taxon>Plagiorchiida</taxon>
        <taxon>Pronocephalata</taxon>
        <taxon>Paramphistomoidea</taxon>
        <taxon>Paramphistomidae</taxon>
        <taxon>Calicophoron</taxon>
    </lineage>
</organism>
<dbReference type="InterPro" id="IPR049258">
    <property type="entry name" value="ODAD1_CC"/>
</dbReference>
<reference evidence="5" key="1">
    <citation type="submission" date="2024-06" db="EMBL/GenBank/DDBJ databases">
        <authorList>
            <person name="Liu X."/>
            <person name="Lenzi L."/>
            <person name="Haldenby T S."/>
            <person name="Uol C."/>
        </authorList>
    </citation>
    <scope>NUCLEOTIDE SEQUENCE</scope>
</reference>
<feature type="domain" description="ODAD1 central coiled coil region" evidence="4">
    <location>
        <begin position="148"/>
        <end position="432"/>
    </location>
</feature>
<feature type="region of interest" description="Disordered" evidence="3">
    <location>
        <begin position="539"/>
        <end position="561"/>
    </location>
</feature>
<dbReference type="InterPro" id="IPR051876">
    <property type="entry name" value="ODA-DC/CCD"/>
</dbReference>
<gene>
    <name evidence="5" type="ORF">CDAUBV1_LOCUS16630</name>
</gene>
<dbReference type="PANTHER" id="PTHR21694:SF18">
    <property type="entry name" value="COILED-COIL DOMAIN-CONTAINING PROTEIN 63"/>
    <property type="match status" value="1"/>
</dbReference>
<feature type="compositionally biased region" description="Basic and acidic residues" evidence="3">
    <location>
        <begin position="270"/>
        <end position="282"/>
    </location>
</feature>
<evidence type="ECO:0000313" key="6">
    <source>
        <dbReference type="Proteomes" id="UP001497525"/>
    </source>
</evidence>
<comment type="caution">
    <text evidence="5">The sequence shown here is derived from an EMBL/GenBank/DDBJ whole genome shotgun (WGS) entry which is preliminary data.</text>
</comment>
<protein>
    <recommendedName>
        <fullName evidence="4">ODAD1 central coiled coil region domain-containing protein</fullName>
    </recommendedName>
</protein>
<evidence type="ECO:0000256" key="3">
    <source>
        <dbReference type="SAM" id="MobiDB-lite"/>
    </source>
</evidence>
<feature type="coiled-coil region" evidence="2">
    <location>
        <begin position="16"/>
        <end position="259"/>
    </location>
</feature>
<evidence type="ECO:0000259" key="4">
    <source>
        <dbReference type="Pfam" id="PF21773"/>
    </source>
</evidence>
<proteinExistence type="predicted"/>
<dbReference type="Pfam" id="PF21773">
    <property type="entry name" value="ODAD1_CC"/>
    <property type="match status" value="1"/>
</dbReference>
<dbReference type="EMBL" id="CAXLJL010000856">
    <property type="protein sequence ID" value="CAL5141381.1"/>
    <property type="molecule type" value="Genomic_DNA"/>
</dbReference>
<name>A0AAV2TYN5_CALDB</name>
<dbReference type="PANTHER" id="PTHR21694">
    <property type="entry name" value="COILED-COIL DOMAIN-CONTAINING PROTEIN 63"/>
    <property type="match status" value="1"/>
</dbReference>